<proteinExistence type="inferred from homology"/>
<gene>
    <name evidence="5" type="ORF">A2Y75_00410</name>
</gene>
<dbReference type="InterPro" id="IPR023228">
    <property type="entry name" value="SAM_OH_AdoTrfase_N_sf"/>
</dbReference>
<comment type="caution">
    <text evidence="5">The sequence shown here is derived from an EMBL/GenBank/DDBJ whole genome shotgun (WGS) entry which is preliminary data.</text>
</comment>
<evidence type="ECO:0000256" key="2">
    <source>
        <dbReference type="ARBA" id="ARBA00024035"/>
    </source>
</evidence>
<evidence type="ECO:0008006" key="7">
    <source>
        <dbReference type="Google" id="ProtNLM"/>
    </source>
</evidence>
<evidence type="ECO:0000259" key="3">
    <source>
        <dbReference type="Pfam" id="PF01887"/>
    </source>
</evidence>
<comment type="similarity">
    <text evidence="2">Belongs to the SAM hydrolase / SAM-dependent halogenase family.</text>
</comment>
<dbReference type="SUPFAM" id="SSF102522">
    <property type="entry name" value="Bacterial fluorinating enzyme, N-terminal domain"/>
    <property type="match status" value="1"/>
</dbReference>
<organism evidence="5 6">
    <name type="scientific">Candidatus Solincola sediminis</name>
    <dbReference type="NCBI Taxonomy" id="1797199"/>
    <lineage>
        <taxon>Bacteria</taxon>
        <taxon>Bacillati</taxon>
        <taxon>Actinomycetota</taxon>
        <taxon>Candidatus Geothermincolia</taxon>
        <taxon>Candidatus Geothermincolales</taxon>
        <taxon>Candidatus Geothermincolaceae</taxon>
        <taxon>Candidatus Solincola</taxon>
    </lineage>
</organism>
<sequence length="269" mass="28802">MSDVIITLTTDFGRREEWAGIVRGVILSINPAARLVDISNDIPPFDISKGAYVLAAAVPQMMIGIHLAVVDPGVGSGRRAVVLKAARGDYLVGPDNGLLLPAVERLGGAEEAYSLDNQEFFRTPVHPTFHARDIFGPVAAHLSLAVAPREMGSALDVSELVPAPWDRARLGEGALYATVIDVDRFGSLRLNAYPEQMTNIGYRMGDKVMLGIGEEELKAPLVSTFAEVEAGKPLIYEDSSGFMALAMNGVSLAEWSGAQPGQIIIIYTP</sequence>
<dbReference type="PIRSF" id="PIRSF006779">
    <property type="entry name" value="UCP006779"/>
    <property type="match status" value="1"/>
</dbReference>
<dbReference type="Pfam" id="PF20257">
    <property type="entry name" value="SAM_HAT_C"/>
    <property type="match status" value="1"/>
</dbReference>
<accession>A0A1F2WQ69</accession>
<feature type="domain" description="S-adenosyl-l-methionine hydroxide adenosyltransferase N-terminal" evidence="3">
    <location>
        <begin position="6"/>
        <end position="152"/>
    </location>
</feature>
<dbReference type="AlphaFoldDB" id="A0A1F2WQ69"/>
<evidence type="ECO:0000256" key="1">
    <source>
        <dbReference type="ARBA" id="ARBA00022691"/>
    </source>
</evidence>
<dbReference type="PANTHER" id="PTHR35092">
    <property type="entry name" value="CHLORINASE MJ1651"/>
    <property type="match status" value="1"/>
</dbReference>
<feature type="domain" description="S-adenosyl-l-methionine hydroxide adenosyltransferase C-terminal" evidence="4">
    <location>
        <begin position="178"/>
        <end position="263"/>
    </location>
</feature>
<evidence type="ECO:0000313" key="6">
    <source>
        <dbReference type="Proteomes" id="UP000177876"/>
    </source>
</evidence>
<keyword evidence="1" id="KW-0949">S-adenosyl-L-methionine</keyword>
<dbReference type="InterPro" id="IPR002747">
    <property type="entry name" value="SAM_OH_AdoTrfase"/>
</dbReference>
<dbReference type="InterPro" id="IPR046469">
    <property type="entry name" value="SAM_HAT_N"/>
</dbReference>
<dbReference type="Gene3D" id="3.40.50.10790">
    <property type="entry name" value="S-adenosyl-l-methionine hydroxide adenosyltransferase, N-terminal"/>
    <property type="match status" value="1"/>
</dbReference>
<protein>
    <recommendedName>
        <fullName evidence="7">SAM-dependent chlorinase/fluorinase</fullName>
    </recommendedName>
</protein>
<dbReference type="EMBL" id="MELK01000019">
    <property type="protein sequence ID" value="OFW58985.1"/>
    <property type="molecule type" value="Genomic_DNA"/>
</dbReference>
<reference evidence="5 6" key="1">
    <citation type="journal article" date="2016" name="Nat. Commun.">
        <title>Thousands of microbial genomes shed light on interconnected biogeochemical processes in an aquifer system.</title>
        <authorList>
            <person name="Anantharaman K."/>
            <person name="Brown C.T."/>
            <person name="Hug L.A."/>
            <person name="Sharon I."/>
            <person name="Castelle C.J."/>
            <person name="Probst A.J."/>
            <person name="Thomas B.C."/>
            <person name="Singh A."/>
            <person name="Wilkins M.J."/>
            <person name="Karaoz U."/>
            <person name="Brodie E.L."/>
            <person name="Williams K.H."/>
            <person name="Hubbard S.S."/>
            <person name="Banfield J.F."/>
        </authorList>
    </citation>
    <scope>NUCLEOTIDE SEQUENCE [LARGE SCALE GENOMIC DNA]</scope>
</reference>
<evidence type="ECO:0000259" key="4">
    <source>
        <dbReference type="Pfam" id="PF20257"/>
    </source>
</evidence>
<dbReference type="Pfam" id="PF01887">
    <property type="entry name" value="SAM_HAT_N"/>
    <property type="match status" value="1"/>
</dbReference>
<dbReference type="InterPro" id="IPR023227">
    <property type="entry name" value="SAM_OH_AdoTrfase_C_sf"/>
</dbReference>
<evidence type="ECO:0000313" key="5">
    <source>
        <dbReference type="EMBL" id="OFW58985.1"/>
    </source>
</evidence>
<dbReference type="Gene3D" id="2.40.30.90">
    <property type="entry name" value="Bacterial fluorinating enzyme like"/>
    <property type="match status" value="1"/>
</dbReference>
<dbReference type="PANTHER" id="PTHR35092:SF1">
    <property type="entry name" value="CHLORINASE MJ1651"/>
    <property type="match status" value="1"/>
</dbReference>
<name>A0A1F2WQ69_9ACTN</name>
<dbReference type="STRING" id="1797197.A2Y75_00410"/>
<dbReference type="InterPro" id="IPR046470">
    <property type="entry name" value="SAM_HAT_C"/>
</dbReference>
<dbReference type="SUPFAM" id="SSF101852">
    <property type="entry name" value="Bacterial fluorinating enzyme, C-terminal domain"/>
    <property type="match status" value="1"/>
</dbReference>
<dbReference type="Proteomes" id="UP000177876">
    <property type="component" value="Unassembled WGS sequence"/>
</dbReference>